<proteinExistence type="predicted"/>
<dbReference type="RefSeq" id="WP_206192561.1">
    <property type="nucleotide sequence ID" value="NZ_VULO01000007.1"/>
</dbReference>
<evidence type="ECO:0000313" key="2">
    <source>
        <dbReference type="EMBL" id="MSS84413.1"/>
    </source>
</evidence>
<dbReference type="EMBL" id="VULO01000007">
    <property type="protein sequence ID" value="MSS84413.1"/>
    <property type="molecule type" value="Genomic_DNA"/>
</dbReference>
<dbReference type="InterPro" id="IPR004013">
    <property type="entry name" value="PHP_dom"/>
</dbReference>
<evidence type="ECO:0000259" key="1">
    <source>
        <dbReference type="SMART" id="SM00481"/>
    </source>
</evidence>
<evidence type="ECO:0000313" key="3">
    <source>
        <dbReference type="Proteomes" id="UP000470875"/>
    </source>
</evidence>
<dbReference type="InterPro" id="IPR003141">
    <property type="entry name" value="Pol/His_phosphatase_N"/>
</dbReference>
<dbReference type="InterPro" id="IPR052018">
    <property type="entry name" value="PHP_domain"/>
</dbReference>
<keyword evidence="3" id="KW-1185">Reference proteome</keyword>
<comment type="caution">
    <text evidence="2">The sequence shown here is derived from an EMBL/GenBank/DDBJ whole genome shotgun (WGS) entry which is preliminary data.</text>
</comment>
<dbReference type="InterPro" id="IPR016195">
    <property type="entry name" value="Pol/histidinol_Pase-like"/>
</dbReference>
<dbReference type="Pfam" id="PF02811">
    <property type="entry name" value="PHP"/>
    <property type="match status" value="1"/>
</dbReference>
<dbReference type="AlphaFoldDB" id="A0A6N7W7D4"/>
<dbReference type="NCBIfam" id="NF038032">
    <property type="entry name" value="CehA_McbA_metalo"/>
    <property type="match status" value="1"/>
</dbReference>
<organism evidence="2 3">
    <name type="scientific">Scrofimicrobium canadense</name>
    <dbReference type="NCBI Taxonomy" id="2652290"/>
    <lineage>
        <taxon>Bacteria</taxon>
        <taxon>Bacillati</taxon>
        <taxon>Actinomycetota</taxon>
        <taxon>Actinomycetes</taxon>
        <taxon>Actinomycetales</taxon>
        <taxon>Actinomycetaceae</taxon>
        <taxon>Scrofimicrobium</taxon>
    </lineage>
</organism>
<accession>A0A6N7W7D4</accession>
<reference evidence="2 3" key="1">
    <citation type="submission" date="2019-08" db="EMBL/GenBank/DDBJ databases">
        <title>In-depth cultivation of the pig gut microbiome towards novel bacterial diversity and tailored functional studies.</title>
        <authorList>
            <person name="Wylensek D."/>
            <person name="Hitch T.C.A."/>
            <person name="Clavel T."/>
        </authorList>
    </citation>
    <scope>NUCLEOTIDE SEQUENCE [LARGE SCALE GENOMIC DNA]</scope>
    <source>
        <strain evidence="2 3">WB03_NA08</strain>
    </source>
</reference>
<gene>
    <name evidence="2" type="ORF">FYJ24_06485</name>
</gene>
<dbReference type="PANTHER" id="PTHR42924">
    <property type="entry name" value="EXONUCLEASE"/>
    <property type="match status" value="1"/>
</dbReference>
<sequence>MISKVVHADLHLQARDRYHKVPFFVPAGTESLGVRISFDSTRGVVDLGCEGPAGWRGWSGGARREFTISADQATPGYLPGVLEEGEWAVVLGLHNLPKGSVDIAIEVSLPSAVQLPDDPHVPRLEGIPRGSSRNLPAPEGYAWYAGDFHNHTVHSDGSQTIAQLARLGVEMGLDFLAVTDHNTVSHHPHLKSIGQEQGITLIPGQEVTTNQGHGNAFGDIGWIDFREPLQNWVDETKHRGGVFSINHPIDADCSWVVPLERRPEAVEFWHSSWYRDLIGDGILSWYAAAGNRATLLGGSDFHNHGGLQRPGMPVTWVLARDNTPESILDGVKAGRTAISGAARRENDHYVPIVFDCPIILRLDQKTIWVDKGKGNILVDFVGNRQVVEEQQTTVNAPAENGPYFLTAPDRTMLAITA</sequence>
<dbReference type="Proteomes" id="UP000470875">
    <property type="component" value="Unassembled WGS sequence"/>
</dbReference>
<dbReference type="Gene3D" id="3.20.20.140">
    <property type="entry name" value="Metal-dependent hydrolases"/>
    <property type="match status" value="1"/>
</dbReference>
<dbReference type="SUPFAM" id="SSF89550">
    <property type="entry name" value="PHP domain-like"/>
    <property type="match status" value="1"/>
</dbReference>
<protein>
    <submittedName>
        <fullName evidence="2">PHP domain-containing protein</fullName>
    </submittedName>
</protein>
<dbReference type="SMART" id="SM00481">
    <property type="entry name" value="POLIIIAc"/>
    <property type="match status" value="1"/>
</dbReference>
<name>A0A6N7W7D4_9ACTO</name>
<feature type="domain" description="Polymerase/histidinol phosphatase N-terminal" evidence="1">
    <location>
        <begin position="146"/>
        <end position="211"/>
    </location>
</feature>
<dbReference type="GO" id="GO:0035312">
    <property type="term" value="F:5'-3' DNA exonuclease activity"/>
    <property type="evidence" value="ECO:0007669"/>
    <property type="project" value="TreeGrafter"/>
</dbReference>
<dbReference type="PANTHER" id="PTHR42924:SF3">
    <property type="entry name" value="POLYMERASE_HISTIDINOL PHOSPHATASE N-TERMINAL DOMAIN-CONTAINING PROTEIN"/>
    <property type="match status" value="1"/>
</dbReference>
<dbReference type="GO" id="GO:0004534">
    <property type="term" value="F:5'-3' RNA exonuclease activity"/>
    <property type="evidence" value="ECO:0007669"/>
    <property type="project" value="TreeGrafter"/>
</dbReference>